<dbReference type="Pfam" id="PF13403">
    <property type="entry name" value="Hint_2"/>
    <property type="match status" value="1"/>
</dbReference>
<accession>A0ABU8BXD8</accession>
<protein>
    <submittedName>
        <fullName evidence="3">Hint domain-containing protein</fullName>
    </submittedName>
</protein>
<evidence type="ECO:0000313" key="4">
    <source>
        <dbReference type="Proteomes" id="UP001431963"/>
    </source>
</evidence>
<feature type="region of interest" description="Disordered" evidence="1">
    <location>
        <begin position="1"/>
        <end position="20"/>
    </location>
</feature>
<gene>
    <name evidence="3" type="ORF">V6590_14520</name>
</gene>
<feature type="domain" description="Hedgehog/Intein (Hint)" evidence="2">
    <location>
        <begin position="180"/>
        <end position="308"/>
    </location>
</feature>
<dbReference type="InterPro" id="IPR028992">
    <property type="entry name" value="Hedgehog/Intein_dom"/>
</dbReference>
<comment type="caution">
    <text evidence="3">The sequence shown here is derived from an EMBL/GenBank/DDBJ whole genome shotgun (WGS) entry which is preliminary data.</text>
</comment>
<evidence type="ECO:0000259" key="2">
    <source>
        <dbReference type="Pfam" id="PF13403"/>
    </source>
</evidence>
<dbReference type="EMBL" id="JBALHR010000009">
    <property type="protein sequence ID" value="MEH7829367.1"/>
    <property type="molecule type" value="Genomic_DNA"/>
</dbReference>
<reference evidence="3" key="1">
    <citation type="submission" date="2024-02" db="EMBL/GenBank/DDBJ databases">
        <title>Genome sequences of strain Gemmobacter sp. JM10B15.</title>
        <authorList>
            <person name="Zhang M."/>
        </authorList>
    </citation>
    <scope>NUCLEOTIDE SEQUENCE</scope>
    <source>
        <strain evidence="3">JM10B15</strain>
    </source>
</reference>
<name>A0ABU8BXD8_9RHOB</name>
<dbReference type="RefSeq" id="WP_335424332.1">
    <property type="nucleotide sequence ID" value="NZ_JBALHR010000009.1"/>
</dbReference>
<proteinExistence type="predicted"/>
<organism evidence="3 4">
    <name type="scientific">Gemmobacter denitrificans</name>
    <dbReference type="NCBI Taxonomy" id="3123040"/>
    <lineage>
        <taxon>Bacteria</taxon>
        <taxon>Pseudomonadati</taxon>
        <taxon>Pseudomonadota</taxon>
        <taxon>Alphaproteobacteria</taxon>
        <taxon>Rhodobacterales</taxon>
        <taxon>Paracoccaceae</taxon>
        <taxon>Gemmobacter</taxon>
    </lineage>
</organism>
<evidence type="ECO:0000313" key="3">
    <source>
        <dbReference type="EMBL" id="MEH7829367.1"/>
    </source>
</evidence>
<keyword evidence="4" id="KW-1185">Reference proteome</keyword>
<evidence type="ECO:0000256" key="1">
    <source>
        <dbReference type="SAM" id="MobiDB-lite"/>
    </source>
</evidence>
<sequence length="345" mass="37116">MAGWLALSDQGAPPAAQRPGETLRRGTLVFEITTPLQQAGVLIDWVAGAGTGQRSLALFHDHDSGLILLQRQGALLMRHVLPGPLPEVPGLARILFHWDQDANSWDMRYRRSDLDLELRAGGTGVLSPRLGDLVVLCQNGMTGDQALAERSATRHPALLWFGVTDGAAPPQSAPWIGPRTQIQTPTGFRLAAQLRPGDMVLTEDRGACMLQSVRRLDLPGRGRHAPVLLRAPYFSPARDVLVSADQALVQRGSDVEYLFFEDAVLVQAGFLTDGRAALLDTRRAVMATVSLDIGRPGLILGEGLSFLSAQHGPGAEMPPPMRQLHRYEAVPLMAVLGHGAGRSAA</sequence>
<dbReference type="Proteomes" id="UP001431963">
    <property type="component" value="Unassembled WGS sequence"/>
</dbReference>